<keyword evidence="6" id="KW-1185">Reference proteome</keyword>
<feature type="region of interest" description="Disordered" evidence="3">
    <location>
        <begin position="1"/>
        <end position="51"/>
    </location>
</feature>
<evidence type="ECO:0000256" key="1">
    <source>
        <dbReference type="ARBA" id="ARBA00004370"/>
    </source>
</evidence>
<keyword evidence="2 4" id="KW-0472">Membrane</keyword>
<keyword evidence="4" id="KW-1133">Transmembrane helix</keyword>
<evidence type="ECO:0000256" key="4">
    <source>
        <dbReference type="SAM" id="Phobius"/>
    </source>
</evidence>
<comment type="caution">
    <text evidence="5">The sequence shown here is derived from an EMBL/GenBank/DDBJ whole genome shotgun (WGS) entry which is preliminary data.</text>
</comment>
<dbReference type="InterPro" id="IPR044839">
    <property type="entry name" value="NDR1-like"/>
</dbReference>
<accession>A0ABD1XGH8</accession>
<evidence type="ECO:0000313" key="6">
    <source>
        <dbReference type="Proteomes" id="UP001605036"/>
    </source>
</evidence>
<feature type="compositionally biased region" description="Basic and acidic residues" evidence="3">
    <location>
        <begin position="1"/>
        <end position="15"/>
    </location>
</feature>
<proteinExistence type="predicted"/>
<dbReference type="GO" id="GO:0016020">
    <property type="term" value="C:membrane"/>
    <property type="evidence" value="ECO:0007669"/>
    <property type="project" value="UniProtKB-SubCell"/>
</dbReference>
<feature type="transmembrane region" description="Helical" evidence="4">
    <location>
        <begin position="171"/>
        <end position="194"/>
    </location>
</feature>
<reference evidence="5 6" key="1">
    <citation type="submission" date="2024-09" db="EMBL/GenBank/DDBJ databases">
        <title>Chromosome-scale assembly of Riccia fluitans.</title>
        <authorList>
            <person name="Paukszto L."/>
            <person name="Sawicki J."/>
            <person name="Karawczyk K."/>
            <person name="Piernik-Szablinska J."/>
            <person name="Szczecinska M."/>
            <person name="Mazdziarz M."/>
        </authorList>
    </citation>
    <scope>NUCLEOTIDE SEQUENCE [LARGE SCALE GENOMIC DNA]</scope>
    <source>
        <strain evidence="5">Rf_01</strain>
        <tissue evidence="5">Aerial parts of the thallus</tissue>
    </source>
</reference>
<evidence type="ECO:0000256" key="2">
    <source>
        <dbReference type="ARBA" id="ARBA00023136"/>
    </source>
</evidence>
<dbReference type="PANTHER" id="PTHR31234">
    <property type="entry name" value="LATE EMBRYOGENESIS ABUNDANT (LEA) HYDROXYPROLINE-RICH GLYCOPROTEIN FAMILY"/>
    <property type="match status" value="1"/>
</dbReference>
<evidence type="ECO:0008006" key="7">
    <source>
        <dbReference type="Google" id="ProtNLM"/>
    </source>
</evidence>
<name>A0ABD1XGH8_9MARC</name>
<dbReference type="AlphaFoldDB" id="A0ABD1XGH8"/>
<organism evidence="5 6">
    <name type="scientific">Riccia fluitans</name>
    <dbReference type="NCBI Taxonomy" id="41844"/>
    <lineage>
        <taxon>Eukaryota</taxon>
        <taxon>Viridiplantae</taxon>
        <taxon>Streptophyta</taxon>
        <taxon>Embryophyta</taxon>
        <taxon>Marchantiophyta</taxon>
        <taxon>Marchantiopsida</taxon>
        <taxon>Marchantiidae</taxon>
        <taxon>Marchantiales</taxon>
        <taxon>Ricciaceae</taxon>
        <taxon>Riccia</taxon>
    </lineage>
</organism>
<dbReference type="EMBL" id="JBHFFA010000008">
    <property type="protein sequence ID" value="KAL2608064.1"/>
    <property type="molecule type" value="Genomic_DNA"/>
</dbReference>
<comment type="subcellular location">
    <subcellularLocation>
        <location evidence="1">Membrane</location>
    </subcellularLocation>
</comment>
<dbReference type="Proteomes" id="UP001605036">
    <property type="component" value="Unassembled WGS sequence"/>
</dbReference>
<dbReference type="PANTHER" id="PTHR31234:SF2">
    <property type="entry name" value="OS05G0199100 PROTEIN"/>
    <property type="match status" value="1"/>
</dbReference>
<evidence type="ECO:0000313" key="5">
    <source>
        <dbReference type="EMBL" id="KAL2608064.1"/>
    </source>
</evidence>
<protein>
    <recommendedName>
        <fullName evidence="7">Late embryogenesis abundant protein LEA-2 subgroup domain-containing protein</fullName>
    </recommendedName>
</protein>
<feature type="compositionally biased region" description="Polar residues" evidence="3">
    <location>
        <begin position="17"/>
        <end position="29"/>
    </location>
</feature>
<sequence>MENSKDGSKVEKDLESQEQPINGSPSSNKEAGARSSRRRSVDKKLSEATQAQAEVEDFWSKIYNTMRHVESKEQAETLFKGLSSSKRMVDNTPAKIEAQGEWQSSQEELRKVSEARARQKSHPPETHIDVEVESKTPEMYPFNVNKVDAADEKLLKTKRRKRCCGLCCGPAFWWCLLMIFIPILAVFLVSYFVLLRPKDPTVSLGDVSIDGFNVSTIGTSTTVETAMNFTVTLKNPNRYADVIFEKMDLLLVYRSTSIGSVSVGGIAGYKQEERNSTLIDAQLAKITKPITDAIDAQALQSEAGQGNVKMLLTGVTDGRFKLGGIKLGTFNIPVNCVLNIRPELPNVPAELLSASCYYLPS</sequence>
<evidence type="ECO:0000256" key="3">
    <source>
        <dbReference type="SAM" id="MobiDB-lite"/>
    </source>
</evidence>
<gene>
    <name evidence="5" type="ORF">R1flu_026637</name>
</gene>
<keyword evidence="4" id="KW-0812">Transmembrane</keyword>